<evidence type="ECO:0000256" key="3">
    <source>
        <dbReference type="ARBA" id="ARBA00005811"/>
    </source>
</evidence>
<keyword evidence="5 12" id="KW-0813">Transport</keyword>
<keyword evidence="11 13" id="KW-0472">Membrane</keyword>
<evidence type="ECO:0000256" key="5">
    <source>
        <dbReference type="ARBA" id="ARBA00022448"/>
    </source>
</evidence>
<comment type="subcellular location">
    <subcellularLocation>
        <location evidence="2">Cell inner membrane</location>
        <topology evidence="2">Single-pass type II membrane protein</topology>
    </subcellularLocation>
    <subcellularLocation>
        <location evidence="12">Cell membrane</location>
        <topology evidence="12">Single-pass type II membrane protein</topology>
    </subcellularLocation>
</comment>
<keyword evidence="9 12" id="KW-0653">Protein transport</keyword>
<keyword evidence="10 13" id="KW-1133">Transmembrane helix</keyword>
<dbReference type="GO" id="GO:0022857">
    <property type="term" value="F:transmembrane transporter activity"/>
    <property type="evidence" value="ECO:0007669"/>
    <property type="project" value="InterPro"/>
</dbReference>
<dbReference type="OrthoDB" id="9798629at2"/>
<name>A0A662ZKJ7_9GAMM</name>
<feature type="transmembrane region" description="Helical" evidence="13">
    <location>
        <begin position="12"/>
        <end position="34"/>
    </location>
</feature>
<dbReference type="PANTHER" id="PTHR30558">
    <property type="entry name" value="EXBD MEMBRANE COMPONENT OF PMF-DRIVEN MACROMOLECULE IMPORT SYSTEM"/>
    <property type="match status" value="1"/>
</dbReference>
<comment type="function">
    <text evidence="1">Involved in the TonB-dependent energy-dependent transport of various receptor-bound substrates.</text>
</comment>
<proteinExistence type="inferred from homology"/>
<organism evidence="14 15">
    <name type="scientific">Ruminobacter amylophilus</name>
    <dbReference type="NCBI Taxonomy" id="867"/>
    <lineage>
        <taxon>Bacteria</taxon>
        <taxon>Pseudomonadati</taxon>
        <taxon>Pseudomonadota</taxon>
        <taxon>Gammaproteobacteria</taxon>
        <taxon>Aeromonadales</taxon>
        <taxon>Succinivibrionaceae</taxon>
        <taxon>Ruminobacter</taxon>
    </lineage>
</organism>
<evidence type="ECO:0000256" key="6">
    <source>
        <dbReference type="ARBA" id="ARBA00022475"/>
    </source>
</evidence>
<dbReference type="PANTHER" id="PTHR30558:SF12">
    <property type="entry name" value="BIOPOLYMER TRANSPORT PROTEIN EXBD"/>
    <property type="match status" value="1"/>
</dbReference>
<keyword evidence="7" id="KW-0997">Cell inner membrane</keyword>
<reference evidence="14 15" key="1">
    <citation type="submission" date="2016-10" db="EMBL/GenBank/DDBJ databases">
        <authorList>
            <person name="Varghese N."/>
            <person name="Submissions S."/>
        </authorList>
    </citation>
    <scope>NUCLEOTIDE SEQUENCE [LARGE SCALE GENOMIC DNA]</scope>
    <source>
        <strain evidence="14 15">DSM 1361</strain>
    </source>
</reference>
<dbReference type="GO" id="GO:0005886">
    <property type="term" value="C:plasma membrane"/>
    <property type="evidence" value="ECO:0007669"/>
    <property type="project" value="UniProtKB-SubCell"/>
</dbReference>
<evidence type="ECO:0000256" key="7">
    <source>
        <dbReference type="ARBA" id="ARBA00022519"/>
    </source>
</evidence>
<evidence type="ECO:0000256" key="11">
    <source>
        <dbReference type="ARBA" id="ARBA00023136"/>
    </source>
</evidence>
<dbReference type="GO" id="GO:0015031">
    <property type="term" value="P:protein transport"/>
    <property type="evidence" value="ECO:0007669"/>
    <property type="project" value="UniProtKB-KW"/>
</dbReference>
<dbReference type="EMBL" id="FOXF01000020">
    <property type="protein sequence ID" value="SFP39230.1"/>
    <property type="molecule type" value="Genomic_DNA"/>
</dbReference>
<dbReference type="RefSeq" id="WP_031579229.1">
    <property type="nucleotide sequence ID" value="NZ_FOXF01000020.1"/>
</dbReference>
<evidence type="ECO:0000256" key="8">
    <source>
        <dbReference type="ARBA" id="ARBA00022692"/>
    </source>
</evidence>
<evidence type="ECO:0000256" key="4">
    <source>
        <dbReference type="ARBA" id="ARBA00011471"/>
    </source>
</evidence>
<protein>
    <submittedName>
        <fullName evidence="14">Biopolymer transport protein ExbD</fullName>
    </submittedName>
</protein>
<keyword evidence="8 12" id="KW-0812">Transmembrane</keyword>
<evidence type="ECO:0000256" key="10">
    <source>
        <dbReference type="ARBA" id="ARBA00022989"/>
    </source>
</evidence>
<dbReference type="Proteomes" id="UP000243745">
    <property type="component" value="Unassembled WGS sequence"/>
</dbReference>
<gene>
    <name evidence="14" type="ORF">SAMN02910344_01263</name>
</gene>
<evidence type="ECO:0000256" key="1">
    <source>
        <dbReference type="ARBA" id="ARBA00003540"/>
    </source>
</evidence>
<evidence type="ECO:0000313" key="14">
    <source>
        <dbReference type="EMBL" id="SFP39230.1"/>
    </source>
</evidence>
<keyword evidence="15" id="KW-1185">Reference proteome</keyword>
<comment type="similarity">
    <text evidence="3 12">Belongs to the ExbD/TolR family.</text>
</comment>
<evidence type="ECO:0000256" key="13">
    <source>
        <dbReference type="SAM" id="Phobius"/>
    </source>
</evidence>
<evidence type="ECO:0000313" key="15">
    <source>
        <dbReference type="Proteomes" id="UP000243745"/>
    </source>
</evidence>
<accession>A0A662ZKJ7</accession>
<evidence type="ECO:0000256" key="2">
    <source>
        <dbReference type="ARBA" id="ARBA00004249"/>
    </source>
</evidence>
<sequence length="131" mass="14932">MKLIPSRAPLNIVPFIDIMLVLLCMVLSVSTFIAQGEIKVNLPHAETDDRTADSENNVKLLEIGENNDIYFDGRKITREELSVFLNELHSDVHLELRIDTKADFGLFVIVLDKLRDLRHENFSIATKKAEL</sequence>
<evidence type="ECO:0000256" key="12">
    <source>
        <dbReference type="RuleBase" id="RU003879"/>
    </source>
</evidence>
<comment type="subunit">
    <text evidence="4">The accessory proteins ExbB and ExbD seem to form a complex with TonB.</text>
</comment>
<evidence type="ECO:0000256" key="9">
    <source>
        <dbReference type="ARBA" id="ARBA00022927"/>
    </source>
</evidence>
<dbReference type="Pfam" id="PF02472">
    <property type="entry name" value="ExbD"/>
    <property type="match status" value="1"/>
</dbReference>
<dbReference type="AlphaFoldDB" id="A0A662ZKJ7"/>
<dbReference type="InterPro" id="IPR003400">
    <property type="entry name" value="ExbD"/>
</dbReference>
<keyword evidence="6" id="KW-1003">Cell membrane</keyword>